<feature type="region of interest" description="Disordered" evidence="4">
    <location>
        <begin position="347"/>
        <end position="375"/>
    </location>
</feature>
<dbReference type="HOGENOM" id="CLU_004322_0_0_1"/>
<keyword evidence="2" id="KW-0804">Transcription</keyword>
<feature type="region of interest" description="VHIID" evidence="3">
    <location>
        <begin position="1194"/>
        <end position="1259"/>
    </location>
</feature>
<feature type="region of interest" description="SAW" evidence="3">
    <location>
        <begin position="1415"/>
        <end position="1491"/>
    </location>
</feature>
<dbReference type="EMBL" id="GL348713">
    <property type="protein sequence ID" value="EFH68663.1"/>
    <property type="molecule type" value="Genomic_DNA"/>
</dbReference>
<reference evidence="6" key="1">
    <citation type="journal article" date="2011" name="Nat. Genet.">
        <title>The Arabidopsis lyrata genome sequence and the basis of rapid genome size change.</title>
        <authorList>
            <person name="Hu T.T."/>
            <person name="Pattyn P."/>
            <person name="Bakker E.G."/>
            <person name="Cao J."/>
            <person name="Cheng J.-F."/>
            <person name="Clark R.M."/>
            <person name="Fahlgren N."/>
            <person name="Fawcett J.A."/>
            <person name="Grimwood J."/>
            <person name="Gundlach H."/>
            <person name="Haberer G."/>
            <person name="Hollister J.D."/>
            <person name="Ossowski S."/>
            <person name="Ottilar R.P."/>
            <person name="Salamov A.A."/>
            <person name="Schneeberger K."/>
            <person name="Spannagl M."/>
            <person name="Wang X."/>
            <person name="Yang L."/>
            <person name="Nasrallah M.E."/>
            <person name="Bergelson J."/>
            <person name="Carrington J.C."/>
            <person name="Gaut B.S."/>
            <person name="Schmutz J."/>
            <person name="Mayer K.F.X."/>
            <person name="Van de Peer Y."/>
            <person name="Grigoriev I.V."/>
            <person name="Nordborg M."/>
            <person name="Weigel D."/>
            <person name="Guo Y.-L."/>
        </authorList>
    </citation>
    <scope>NUCLEOTIDE SEQUENCE [LARGE SCALE GENOMIC DNA]</scope>
    <source>
        <strain evidence="6">cv. MN47</strain>
    </source>
</reference>
<feature type="short sequence motif" description="VHIID" evidence="3">
    <location>
        <begin position="488"/>
        <end position="492"/>
    </location>
</feature>
<accession>D7KH33</accession>
<dbReference type="InterPro" id="IPR005202">
    <property type="entry name" value="TF_GRAS"/>
</dbReference>
<organism evidence="6">
    <name type="scientific">Arabidopsis lyrata subsp. lyrata</name>
    <name type="common">Lyre-leaved rock-cress</name>
    <dbReference type="NCBI Taxonomy" id="81972"/>
    <lineage>
        <taxon>Eukaryota</taxon>
        <taxon>Viridiplantae</taxon>
        <taxon>Streptophyta</taxon>
        <taxon>Embryophyta</taxon>
        <taxon>Tracheophyta</taxon>
        <taxon>Spermatophyta</taxon>
        <taxon>Magnoliopsida</taxon>
        <taxon>eudicotyledons</taxon>
        <taxon>Gunneridae</taxon>
        <taxon>Pentapetalae</taxon>
        <taxon>rosids</taxon>
        <taxon>malvids</taxon>
        <taxon>Brassicales</taxon>
        <taxon>Brassicaceae</taxon>
        <taxon>Camelineae</taxon>
        <taxon>Arabidopsis</taxon>
    </lineage>
</organism>
<evidence type="ECO:0000313" key="5">
    <source>
        <dbReference type="EMBL" id="EFH68663.1"/>
    </source>
</evidence>
<feature type="region of interest" description="Leucine repeat I (LRI)" evidence="3">
    <location>
        <begin position="378"/>
        <end position="438"/>
    </location>
</feature>
<feature type="short sequence motif" description="VHIID" evidence="3">
    <location>
        <begin position="1225"/>
        <end position="1229"/>
    </location>
</feature>
<dbReference type="PROSITE" id="PS50985">
    <property type="entry name" value="GRAS"/>
    <property type="match status" value="2"/>
</dbReference>
<gene>
    <name evidence="5" type="ORF">ARALYDRAFT_678374</name>
</gene>
<proteinExistence type="inferred from homology"/>
<protein>
    <submittedName>
        <fullName evidence="5">Predicted protein</fullName>
    </submittedName>
</protein>
<sequence length="1493" mass="169011">MGSYPDGSMDEFDFNKDFDLPPPNQTLGLANGFYLDDLDFTSLDPPEAYPSQNYNNNEAASGDLLSSPSDDADFSDSVLKYISQVLMEEDMEEKPCMFHDALALQAAEKSLYEALGEKYPSSSSGSVDHPERLATDSPDGSCSGGAFSDYASTTTTTSSDSHWSVDGLENRPSWLHTPMPSNFVFQSTSRSNSVTGGGGNTAVYGSGFGGDLVSNMFNDSELAMQFKRGVEEASKFLPKSSQLFIDVDSYIPKNSGSKENGSEVFVKMEKKDETEHHHSSAPPPNRLTGKKSHWRDEDEDFVEERSNKQSAVYVEESELSEMFDKILVCGPGKPVCILNQKFPTEPAKVETTQSNGAKIRGKKSTTSNHSNDSKKETADLRTLLVLCAQAVSVDDRRTANEMLRQIREHSSPLGNGSERLAHYFANSLEARLAGTGTQIYTALSSKKTSAADMLKAYQTYMSVCPFKKAAIIFANHSMMRFTANANTIHIIDFGISYGFQWPALIHRLSLRPGGSPKLRITGIELPQRGFRPAEGVQETGHRLARYCQRHNVPFEYNAIAQKWETIKVEDLKLRQGEYVVVNSLFRFRNLLDETVLVNSPRDAVLKLIRKVNPNVFIPAILSGNYNAPFFVTRFREALFHYSAVFDMCDSKLAREDEMRLMYEKEFYGREIINVVACEGTERVERPETYKQWQARLIRAGFRQLPLEKELMQNLKLKIENGYDKNFDVDQNSNWLLQGWKGRIVCKQCCLEFSSDSDFVAESFVKFSSSKEEPNSGFYRKKRSFFFWMMESNYSGVVNGLEYYDVSFLPNSIPDLGFGVPSSSDFDLRMDHQPSIWVPDQDHHFSPPADEIDSENTLLKYVNLLLMEESLAEKQSMFYDSLALRQTEEMLQQVISDSQTHSFIPNNSISTTSTSSNSGDYYRSSSNSSNSSVRVETAANSAENEVLLYDNHLGDSGVVSFPGFNMLRGGEQFGQPANEILVRSMFSDAESVLQFKRGLEEASKFLPNTDQWIFNLEPEMERVVPVKEEKGWSAISRTRKNHHEREEEDDLEEARSSKQFAVDEEDGKLTEMFDKVLLLDGEYDPLIIEDGENGSSKAQVKKGRGKKKSRAVDFRTLLTLCAQSVSAGDKVTADDLLRQIRKQCSPVGDASQRLAHFFANALEARLEGSTGTVIQSYYDSISSKKRTAAQILKSYSVFLSASPFMTLIYFFSNKMIFDAAKDASVLHIIDFGILYGFQWPMFIQHLSKSNTGLRKLRITGIEIPQHGLRPTERIQDTGRRLTEYCKRFGVPFEYNAIASKNWETIRMEEFKIQPNEVLAVNAALRFKNLRDVIPGEEDCPRDGFLKLIRDMNPNVFLSSTVNGSFNAPFFTTRFKEALFHYSALFDLFGATLSKENPERIHFEGEFYGREVMNVIACEGVDRVERPETYKQWQVRMIRAGFKQKPVEAELVQLFREKMKKWGYHKDFVLDEDSNWFLQGWKGRILFSSSCWVPS</sequence>
<evidence type="ECO:0000313" key="6">
    <source>
        <dbReference type="Proteomes" id="UP000008694"/>
    </source>
</evidence>
<feature type="region of interest" description="Disordered" evidence="4">
    <location>
        <begin position="118"/>
        <end position="148"/>
    </location>
</feature>
<feature type="region of interest" description="Disordered" evidence="4">
    <location>
        <begin position="44"/>
        <end position="71"/>
    </location>
</feature>
<keyword evidence="6" id="KW-1185">Reference proteome</keyword>
<feature type="region of interest" description="Disordered" evidence="4">
    <location>
        <begin position="1035"/>
        <end position="1057"/>
    </location>
</feature>
<comment type="caution">
    <text evidence="3">Lacks conserved residue(s) required for the propagation of feature annotation.</text>
</comment>
<feature type="region of interest" description="Disordered" evidence="4">
    <location>
        <begin position="901"/>
        <end position="936"/>
    </location>
</feature>
<feature type="region of interest" description="Leucine repeat II (LRII)" evidence="3">
    <location>
        <begin position="1275"/>
        <end position="1307"/>
    </location>
</feature>
<evidence type="ECO:0000256" key="1">
    <source>
        <dbReference type="ARBA" id="ARBA00023015"/>
    </source>
</evidence>
<dbReference type="Proteomes" id="UP000008694">
    <property type="component" value="Unassembled WGS sequence"/>
</dbReference>
<name>D7KH33_ARALL</name>
<dbReference type="PANTHER" id="PTHR31636">
    <property type="entry name" value="OSJNBA0084A10.13 PROTEIN-RELATED"/>
    <property type="match status" value="1"/>
</dbReference>
<evidence type="ECO:0000256" key="2">
    <source>
        <dbReference type="ARBA" id="ARBA00023163"/>
    </source>
</evidence>
<evidence type="ECO:0000256" key="4">
    <source>
        <dbReference type="SAM" id="MobiDB-lite"/>
    </source>
</evidence>
<feature type="compositionally biased region" description="Low complexity" evidence="4">
    <location>
        <begin position="905"/>
        <end position="931"/>
    </location>
</feature>
<feature type="compositionally biased region" description="Low complexity" evidence="4">
    <location>
        <begin position="59"/>
        <end position="69"/>
    </location>
</feature>
<evidence type="ECO:0000256" key="3">
    <source>
        <dbReference type="PROSITE-ProRule" id="PRU01191"/>
    </source>
</evidence>
<feature type="region of interest" description="SAW" evidence="3">
    <location>
        <begin position="676"/>
        <end position="751"/>
    </location>
</feature>
<feature type="region of interest" description="Leucine repeat II (LRII)" evidence="3">
    <location>
        <begin position="538"/>
        <end position="570"/>
    </location>
</feature>
<keyword evidence="1" id="KW-0805">Transcription regulation</keyword>
<comment type="similarity">
    <text evidence="3">Belongs to the GRAS family.</text>
</comment>
<feature type="region of interest" description="Disordered" evidence="4">
    <location>
        <begin position="1"/>
        <end position="23"/>
    </location>
</feature>
<feature type="region of interest" description="Disordered" evidence="4">
    <location>
        <begin position="269"/>
        <end position="310"/>
    </location>
</feature>
<dbReference type="Pfam" id="PF03514">
    <property type="entry name" value="GRAS"/>
    <property type="match status" value="2"/>
</dbReference>
<dbReference type="Gramene" id="Al_scaffold_0001_697">
    <property type="protein sequence ID" value="Al_scaffold_0001_697"/>
    <property type="gene ID" value="Al_scaffold_0001_697"/>
</dbReference>
<feature type="compositionally biased region" description="Basic and acidic residues" evidence="4">
    <location>
        <begin position="269"/>
        <end position="278"/>
    </location>
</feature>
<dbReference type="eggNOG" id="ENOG502QSQ6">
    <property type="taxonomic scope" value="Eukaryota"/>
</dbReference>
<feature type="region of interest" description="VHIID" evidence="3">
    <location>
        <begin position="457"/>
        <end position="522"/>
    </location>
</feature>